<dbReference type="Proteomes" id="UP001595548">
    <property type="component" value="Unassembled WGS sequence"/>
</dbReference>
<keyword evidence="5" id="KW-0963">Cytoplasm</keyword>
<dbReference type="NCBIfam" id="TIGR00152">
    <property type="entry name" value="dephospho-CoA kinase"/>
    <property type="match status" value="1"/>
</dbReference>
<evidence type="ECO:0000256" key="4">
    <source>
        <dbReference type="ARBA" id="ARBA00022993"/>
    </source>
</evidence>
<dbReference type="HAMAP" id="MF_00376">
    <property type="entry name" value="Dephospho_CoA_kinase"/>
    <property type="match status" value="1"/>
</dbReference>
<keyword evidence="5 7" id="KW-0808">Transferase</keyword>
<dbReference type="EC" id="2.7.1.24" evidence="5 6"/>
<dbReference type="PROSITE" id="PS51219">
    <property type="entry name" value="DPCK"/>
    <property type="match status" value="1"/>
</dbReference>
<name>A0ABV7HMU9_9GAMM</name>
<organism evidence="7 8">
    <name type="scientific">Gilvimarinus japonicus</name>
    <dbReference type="NCBI Taxonomy" id="1796469"/>
    <lineage>
        <taxon>Bacteria</taxon>
        <taxon>Pseudomonadati</taxon>
        <taxon>Pseudomonadota</taxon>
        <taxon>Gammaproteobacteria</taxon>
        <taxon>Cellvibrionales</taxon>
        <taxon>Cellvibrionaceae</taxon>
        <taxon>Gilvimarinus</taxon>
    </lineage>
</organism>
<dbReference type="PANTHER" id="PTHR10695">
    <property type="entry name" value="DEPHOSPHO-COA KINASE-RELATED"/>
    <property type="match status" value="1"/>
</dbReference>
<keyword evidence="3 5" id="KW-0067">ATP-binding</keyword>
<keyword evidence="8" id="KW-1185">Reference proteome</keyword>
<dbReference type="InterPro" id="IPR027417">
    <property type="entry name" value="P-loop_NTPase"/>
</dbReference>
<evidence type="ECO:0000256" key="1">
    <source>
        <dbReference type="ARBA" id="ARBA00009018"/>
    </source>
</evidence>
<comment type="pathway">
    <text evidence="5">Cofactor biosynthesis; coenzyme A biosynthesis; CoA from (R)-pantothenate: step 5/5.</text>
</comment>
<comment type="function">
    <text evidence="5">Catalyzes the phosphorylation of the 3'-hydroxyl group of dephosphocoenzyme A to form coenzyme A.</text>
</comment>
<comment type="subcellular location">
    <subcellularLocation>
        <location evidence="5">Cytoplasm</location>
    </subcellularLocation>
</comment>
<evidence type="ECO:0000313" key="8">
    <source>
        <dbReference type="Proteomes" id="UP001595548"/>
    </source>
</evidence>
<dbReference type="CDD" id="cd02022">
    <property type="entry name" value="DPCK"/>
    <property type="match status" value="1"/>
</dbReference>
<evidence type="ECO:0000256" key="3">
    <source>
        <dbReference type="ARBA" id="ARBA00022840"/>
    </source>
</evidence>
<reference evidence="8" key="1">
    <citation type="journal article" date="2019" name="Int. J. Syst. Evol. Microbiol.">
        <title>The Global Catalogue of Microorganisms (GCM) 10K type strain sequencing project: providing services to taxonomists for standard genome sequencing and annotation.</title>
        <authorList>
            <consortium name="The Broad Institute Genomics Platform"/>
            <consortium name="The Broad Institute Genome Sequencing Center for Infectious Disease"/>
            <person name="Wu L."/>
            <person name="Ma J."/>
        </authorList>
    </citation>
    <scope>NUCLEOTIDE SEQUENCE [LARGE SCALE GENOMIC DNA]</scope>
    <source>
        <strain evidence="8">KCTC 52141</strain>
    </source>
</reference>
<proteinExistence type="inferred from homology"/>
<dbReference type="RefSeq" id="WP_339616426.1">
    <property type="nucleotide sequence ID" value="NZ_AP031500.1"/>
</dbReference>
<dbReference type="Pfam" id="PF01121">
    <property type="entry name" value="CoaE"/>
    <property type="match status" value="1"/>
</dbReference>
<dbReference type="GO" id="GO:0004140">
    <property type="term" value="F:dephospho-CoA kinase activity"/>
    <property type="evidence" value="ECO:0007669"/>
    <property type="project" value="UniProtKB-EC"/>
</dbReference>
<dbReference type="EMBL" id="JBHRTL010000001">
    <property type="protein sequence ID" value="MFC3153805.1"/>
    <property type="molecule type" value="Genomic_DNA"/>
</dbReference>
<sequence>MFTPPNMPLVIGLTGGIGSGKSAASACFAALGVTVVDADIVAREVVEPNSSALISIAEHFGPDILHPDSSLDRARLRHIIFANPTEKAWLEALLHPLINQRLRQQLNSARSAYVIFVSPLLLETSQHELTSRILVVDCPPEAQINRAAIRDKIEPGQIEAIMATQINRSERLKLADDILHNHGNLQELELQVAKLHQQYLALTAPQ</sequence>
<keyword evidence="2 5" id="KW-0547">Nucleotide-binding</keyword>
<evidence type="ECO:0000256" key="2">
    <source>
        <dbReference type="ARBA" id="ARBA00022741"/>
    </source>
</evidence>
<keyword evidence="4 5" id="KW-0173">Coenzyme A biosynthesis</keyword>
<dbReference type="InterPro" id="IPR001977">
    <property type="entry name" value="Depp_CoAkinase"/>
</dbReference>
<evidence type="ECO:0000256" key="6">
    <source>
        <dbReference type="NCBIfam" id="TIGR00152"/>
    </source>
</evidence>
<evidence type="ECO:0000256" key="5">
    <source>
        <dbReference type="HAMAP-Rule" id="MF_00376"/>
    </source>
</evidence>
<gene>
    <name evidence="5 7" type="primary">coaE</name>
    <name evidence="7" type="ORF">ACFOEB_01190</name>
</gene>
<accession>A0ABV7HMU9</accession>
<dbReference type="SUPFAM" id="SSF52540">
    <property type="entry name" value="P-loop containing nucleoside triphosphate hydrolases"/>
    <property type="match status" value="1"/>
</dbReference>
<protein>
    <recommendedName>
        <fullName evidence="5 6">Dephospho-CoA kinase</fullName>
        <ecNumber evidence="5 6">2.7.1.24</ecNumber>
    </recommendedName>
    <alternativeName>
        <fullName evidence="5">Dephosphocoenzyme A kinase</fullName>
    </alternativeName>
</protein>
<dbReference type="PANTHER" id="PTHR10695:SF46">
    <property type="entry name" value="BIFUNCTIONAL COENZYME A SYNTHASE-RELATED"/>
    <property type="match status" value="1"/>
</dbReference>
<comment type="caution">
    <text evidence="7">The sequence shown here is derived from an EMBL/GenBank/DDBJ whole genome shotgun (WGS) entry which is preliminary data.</text>
</comment>
<comment type="similarity">
    <text evidence="1 5">Belongs to the CoaE family.</text>
</comment>
<evidence type="ECO:0000313" key="7">
    <source>
        <dbReference type="EMBL" id="MFC3153805.1"/>
    </source>
</evidence>
<comment type="catalytic activity">
    <reaction evidence="5">
        <text>3'-dephospho-CoA + ATP = ADP + CoA + H(+)</text>
        <dbReference type="Rhea" id="RHEA:18245"/>
        <dbReference type="ChEBI" id="CHEBI:15378"/>
        <dbReference type="ChEBI" id="CHEBI:30616"/>
        <dbReference type="ChEBI" id="CHEBI:57287"/>
        <dbReference type="ChEBI" id="CHEBI:57328"/>
        <dbReference type="ChEBI" id="CHEBI:456216"/>
        <dbReference type="EC" id="2.7.1.24"/>
    </reaction>
</comment>
<keyword evidence="5 7" id="KW-0418">Kinase</keyword>
<feature type="binding site" evidence="5">
    <location>
        <begin position="18"/>
        <end position="23"/>
    </location>
    <ligand>
        <name>ATP</name>
        <dbReference type="ChEBI" id="CHEBI:30616"/>
    </ligand>
</feature>
<dbReference type="Gene3D" id="3.40.50.300">
    <property type="entry name" value="P-loop containing nucleotide triphosphate hydrolases"/>
    <property type="match status" value="1"/>
</dbReference>